<sequence>MPRFKASATPGRPRLDKFVVKRAASESSSVASCEPPARRSKEEEKRQSTTTFPTIQPEMSPEIIALDENAIRAKVEKECSEAKRAAVAKVMQTIAEVVPLFESVLSKLYDVHEQVLGAEDDHEILYQMHKNLVKTMKERLDTTYF</sequence>
<evidence type="ECO:0000313" key="2">
    <source>
        <dbReference type="EMBL" id="GAM42097.1"/>
    </source>
</evidence>
<evidence type="ECO:0000256" key="1">
    <source>
        <dbReference type="SAM" id="MobiDB-lite"/>
    </source>
</evidence>
<feature type="compositionally biased region" description="Basic and acidic residues" evidence="1">
    <location>
        <begin position="36"/>
        <end position="47"/>
    </location>
</feature>
<name>A0A0B8N1M6_TALPI</name>
<feature type="region of interest" description="Disordered" evidence="1">
    <location>
        <begin position="24"/>
        <end position="54"/>
    </location>
</feature>
<organism evidence="2 3">
    <name type="scientific">Talaromyces pinophilus</name>
    <name type="common">Penicillium pinophilum</name>
    <dbReference type="NCBI Taxonomy" id="128442"/>
    <lineage>
        <taxon>Eukaryota</taxon>
        <taxon>Fungi</taxon>
        <taxon>Dikarya</taxon>
        <taxon>Ascomycota</taxon>
        <taxon>Pezizomycotina</taxon>
        <taxon>Eurotiomycetes</taxon>
        <taxon>Eurotiomycetidae</taxon>
        <taxon>Eurotiales</taxon>
        <taxon>Trichocomaceae</taxon>
        <taxon>Talaromyces</taxon>
        <taxon>Talaromyces sect. Talaromyces</taxon>
    </lineage>
</organism>
<reference evidence="3" key="1">
    <citation type="journal article" date="2015" name="Genome Announc.">
        <title>Draft genome sequence of Talaromyces cellulolyticus strain Y-94, a source of lignocellulosic biomass-degrading enzymes.</title>
        <authorList>
            <person name="Fujii T."/>
            <person name="Koike H."/>
            <person name="Sawayama S."/>
            <person name="Yano S."/>
            <person name="Inoue H."/>
        </authorList>
    </citation>
    <scope>NUCLEOTIDE SEQUENCE [LARGE SCALE GENOMIC DNA]</scope>
    <source>
        <strain evidence="3">Y-94</strain>
    </source>
</reference>
<gene>
    <name evidence="2" type="ORF">TCE0_043r15758</name>
</gene>
<feature type="compositionally biased region" description="Low complexity" evidence="1">
    <location>
        <begin position="25"/>
        <end position="35"/>
    </location>
</feature>
<proteinExistence type="predicted"/>
<keyword evidence="3" id="KW-1185">Reference proteome</keyword>
<dbReference type="EMBL" id="DF933839">
    <property type="protein sequence ID" value="GAM42097.1"/>
    <property type="molecule type" value="Genomic_DNA"/>
</dbReference>
<protein>
    <submittedName>
        <fullName evidence="2">Uncharacterized protein</fullName>
    </submittedName>
</protein>
<dbReference type="AlphaFoldDB" id="A0A0B8N1M6"/>
<evidence type="ECO:0000313" key="3">
    <source>
        <dbReference type="Proteomes" id="UP000053095"/>
    </source>
</evidence>
<dbReference type="Proteomes" id="UP000053095">
    <property type="component" value="Unassembled WGS sequence"/>
</dbReference>
<accession>A0A0B8N1M6</accession>